<dbReference type="InterPro" id="IPR025250">
    <property type="entry name" value="DUF4199"/>
</dbReference>
<dbReference type="EMBL" id="CP009621">
    <property type="protein sequence ID" value="AKD03592.1"/>
    <property type="molecule type" value="Genomic_DNA"/>
</dbReference>
<evidence type="ECO:0000256" key="1">
    <source>
        <dbReference type="SAM" id="Phobius"/>
    </source>
</evidence>
<organism evidence="2 3">
    <name type="scientific">Pontibacter korlensis</name>
    <dbReference type="NCBI Taxonomy" id="400092"/>
    <lineage>
        <taxon>Bacteria</taxon>
        <taxon>Pseudomonadati</taxon>
        <taxon>Bacteroidota</taxon>
        <taxon>Cytophagia</taxon>
        <taxon>Cytophagales</taxon>
        <taxon>Hymenobacteraceae</taxon>
        <taxon>Pontibacter</taxon>
    </lineage>
</organism>
<keyword evidence="1" id="KW-1133">Transmembrane helix</keyword>
<sequence>MFNQTIVRVSIRYGVFGGIVSFALVALLYLIGYNPFGEIGRISYLPIPVFIFLAIRYFKKFNEGELNFGKGFRVGLATSFYIALCAAMLVFVFIYLVGPEIMNQHVVEMKRLLEETREEQVKLLGQKVYDEGISALDNITPSMLAADDFVRRIFAGLVFSLVAAVYFRK</sequence>
<dbReference type="KEGG" id="pko:PKOR_11200"/>
<dbReference type="STRING" id="400092.PKOR_11200"/>
<dbReference type="OrthoDB" id="850943at2"/>
<proteinExistence type="predicted"/>
<dbReference type="Proteomes" id="UP000033109">
    <property type="component" value="Chromosome"/>
</dbReference>
<name>A0A0E3UWQ8_9BACT</name>
<dbReference type="PATRIC" id="fig|400092.3.peg.2436"/>
<gene>
    <name evidence="2" type="ORF">PKOR_11200</name>
</gene>
<keyword evidence="1" id="KW-0812">Transmembrane</keyword>
<feature type="transmembrane region" description="Helical" evidence="1">
    <location>
        <begin position="39"/>
        <end position="58"/>
    </location>
</feature>
<dbReference type="Pfam" id="PF13858">
    <property type="entry name" value="DUF4199"/>
    <property type="match status" value="1"/>
</dbReference>
<evidence type="ECO:0008006" key="4">
    <source>
        <dbReference type="Google" id="ProtNLM"/>
    </source>
</evidence>
<dbReference type="AlphaFoldDB" id="A0A0E3UWQ8"/>
<reference evidence="2 3" key="1">
    <citation type="journal article" date="2015" name="Sci. Rep.">
        <title>Unraveling adaptation of Pontibacter korlensis to radiation and infertility in desert through complete genome and comparative transcriptomic analysis.</title>
        <authorList>
            <person name="Dai J."/>
            <person name="Dai W."/>
            <person name="Qiu C."/>
            <person name="Yang Z."/>
            <person name="Zhang Y."/>
            <person name="Zhou M."/>
            <person name="Zhang L."/>
            <person name="Fang C."/>
            <person name="Gao Q."/>
            <person name="Yang Q."/>
            <person name="Li X."/>
            <person name="Wang Z."/>
            <person name="Wang Z."/>
            <person name="Jia Z."/>
            <person name="Chen X."/>
        </authorList>
    </citation>
    <scope>NUCLEOTIDE SEQUENCE [LARGE SCALE GENOMIC DNA]</scope>
    <source>
        <strain evidence="2 3">X14-1T</strain>
    </source>
</reference>
<protein>
    <recommendedName>
        <fullName evidence="4">DUF4199 domain-containing protein</fullName>
    </recommendedName>
</protein>
<feature type="transmembrane region" description="Helical" evidence="1">
    <location>
        <begin position="12"/>
        <end position="33"/>
    </location>
</feature>
<accession>A0A0E3UWQ8</accession>
<evidence type="ECO:0000313" key="3">
    <source>
        <dbReference type="Proteomes" id="UP000033109"/>
    </source>
</evidence>
<keyword evidence="1" id="KW-0472">Membrane</keyword>
<dbReference type="HOGENOM" id="CLU_1577082_0_0_10"/>
<feature type="transmembrane region" description="Helical" evidence="1">
    <location>
        <begin position="79"/>
        <end position="98"/>
    </location>
</feature>
<evidence type="ECO:0000313" key="2">
    <source>
        <dbReference type="EMBL" id="AKD03592.1"/>
    </source>
</evidence>
<feature type="transmembrane region" description="Helical" evidence="1">
    <location>
        <begin position="149"/>
        <end position="167"/>
    </location>
</feature>
<dbReference type="RefSeq" id="WP_046310806.1">
    <property type="nucleotide sequence ID" value="NZ_CBCSCY010000002.1"/>
</dbReference>
<keyword evidence="3" id="KW-1185">Reference proteome</keyword>